<keyword evidence="1" id="KW-0812">Transmembrane</keyword>
<organism evidence="2 3">
    <name type="scientific">Fructilactobacillus myrtifloralis</name>
    <dbReference type="NCBI Taxonomy" id="2940301"/>
    <lineage>
        <taxon>Bacteria</taxon>
        <taxon>Bacillati</taxon>
        <taxon>Bacillota</taxon>
        <taxon>Bacilli</taxon>
        <taxon>Lactobacillales</taxon>
        <taxon>Lactobacillaceae</taxon>
        <taxon>Fructilactobacillus</taxon>
    </lineage>
</organism>
<keyword evidence="1" id="KW-0472">Membrane</keyword>
<gene>
    <name evidence="2" type="ORF">M3M35_07105</name>
</gene>
<accession>A0ABY5BN06</accession>
<evidence type="ECO:0000256" key="1">
    <source>
        <dbReference type="SAM" id="Phobius"/>
    </source>
</evidence>
<name>A0ABY5BN06_9LACO</name>
<sequence>MDQWIYMLAKASCWAALFVGTMNVLLDNRDLLRAFKNAHWIIQELDSSRVLKLYANAVVSIFFMFLAVLFLRLMH</sequence>
<evidence type="ECO:0000313" key="2">
    <source>
        <dbReference type="EMBL" id="USS85050.1"/>
    </source>
</evidence>
<keyword evidence="1" id="KW-1133">Transmembrane helix</keyword>
<evidence type="ECO:0000313" key="3">
    <source>
        <dbReference type="Proteomes" id="UP001056707"/>
    </source>
</evidence>
<dbReference type="EMBL" id="CP097116">
    <property type="protein sequence ID" value="USS85050.1"/>
    <property type="molecule type" value="Genomic_DNA"/>
</dbReference>
<keyword evidence="3" id="KW-1185">Reference proteome</keyword>
<feature type="transmembrane region" description="Helical" evidence="1">
    <location>
        <begin position="53"/>
        <end position="74"/>
    </location>
</feature>
<dbReference type="Proteomes" id="UP001056707">
    <property type="component" value="Chromosome"/>
</dbReference>
<protein>
    <submittedName>
        <fullName evidence="2">Uncharacterized protein</fullName>
    </submittedName>
</protein>
<dbReference type="RefSeq" id="WP_252749945.1">
    <property type="nucleotide sequence ID" value="NZ_CP097116.1"/>
</dbReference>
<proteinExistence type="predicted"/>
<feature type="transmembrane region" description="Helical" evidence="1">
    <location>
        <begin position="6"/>
        <end position="26"/>
    </location>
</feature>
<reference evidence="2" key="1">
    <citation type="submission" date="2022-05" db="EMBL/GenBank/DDBJ databases">
        <authorList>
            <person name="Oliphant S.A."/>
            <person name="Watson-Haigh N.S."/>
            <person name="Sumby K.M."/>
            <person name="Gardner J.M."/>
            <person name="Jiranek V."/>
        </authorList>
    </citation>
    <scope>NUCLEOTIDE SEQUENCE</scope>
    <source>
        <strain evidence="2">KI16_H9</strain>
    </source>
</reference>